<sequence>MIERRFCAQISREAAEPFIGTAVHIDAWLLLEYTGPWNYYAVEDSALPESVKGWIASLKEAYPRFRTQFIRQNTRIQKTITCFFVIAQEGRQAVYKFQLGSYEDLLSINFSAILSGHASYDSYLSQDPIFLVCTHGKHDHCCAKFGMPIYNELTRLVGAQAWQTSHVGGDKFAANLVCFPHGLYYARVTISELPHIVAAYRNGEVYIPKLRGRSCYSPIAQAADCFLRAQTRSTALNAFKLVDIQEVETDTYTVTFSSHTDHSIHMLTLSVELKNVACFSTCKGMHQNRITYTRLQKHDVLLPTMHSPSRLALHFA</sequence>
<dbReference type="CDD" id="cd03062">
    <property type="entry name" value="TRX_Fd_Sucrase"/>
    <property type="match status" value="1"/>
</dbReference>
<dbReference type="PANTHER" id="PTHR31902">
    <property type="entry name" value="ACTIN PATCHES DISTAL PROTEIN 1"/>
    <property type="match status" value="1"/>
</dbReference>
<evidence type="ECO:0008006" key="2">
    <source>
        <dbReference type="Google" id="ProtNLM"/>
    </source>
</evidence>
<protein>
    <recommendedName>
        <fullName evidence="2">Sucrase ferredoxin</fullName>
    </recommendedName>
</protein>
<name>A0A455SX92_9CHLR</name>
<dbReference type="PANTHER" id="PTHR31902:SF22">
    <property type="entry name" value="SLL1203 PROTEIN"/>
    <property type="match status" value="1"/>
</dbReference>
<dbReference type="SUPFAM" id="SSF52833">
    <property type="entry name" value="Thioredoxin-like"/>
    <property type="match status" value="1"/>
</dbReference>
<dbReference type="Pfam" id="PF06999">
    <property type="entry name" value="Suc_Fer-like"/>
    <property type="match status" value="1"/>
</dbReference>
<evidence type="ECO:0000313" key="1">
    <source>
        <dbReference type="EMBL" id="BBH91512.1"/>
    </source>
</evidence>
<organism evidence="1">
    <name type="scientific">Thermosporothrix sp. COM3</name>
    <dbReference type="NCBI Taxonomy" id="2490863"/>
    <lineage>
        <taxon>Bacteria</taxon>
        <taxon>Bacillati</taxon>
        <taxon>Chloroflexota</taxon>
        <taxon>Ktedonobacteria</taxon>
        <taxon>Ktedonobacterales</taxon>
        <taxon>Thermosporotrichaceae</taxon>
        <taxon>Thermosporothrix</taxon>
    </lineage>
</organism>
<dbReference type="InterPro" id="IPR036249">
    <property type="entry name" value="Thioredoxin-like_sf"/>
</dbReference>
<dbReference type="InterPro" id="IPR009737">
    <property type="entry name" value="Aim32/Apd1-like"/>
</dbReference>
<reference evidence="1" key="1">
    <citation type="submission" date="2018-12" db="EMBL/GenBank/DDBJ databases">
        <title>Novel natural products biosynthetic potential of the class Ktedonobacteria.</title>
        <authorList>
            <person name="Zheng Y."/>
            <person name="Saitou A."/>
            <person name="Wang C.M."/>
            <person name="Toyoda A."/>
            <person name="Minakuchi Y."/>
            <person name="Sekiguchi Y."/>
            <person name="Ueda K."/>
            <person name="Takano H."/>
            <person name="Sakai Y."/>
            <person name="Yokota A."/>
            <person name="Yabe S."/>
        </authorList>
    </citation>
    <scope>NUCLEOTIDE SEQUENCE</scope>
    <source>
        <strain evidence="1">COM3</strain>
    </source>
</reference>
<accession>A0A455SX92</accession>
<dbReference type="Gene3D" id="3.40.30.10">
    <property type="entry name" value="Glutaredoxin"/>
    <property type="match status" value="1"/>
</dbReference>
<dbReference type="AlphaFoldDB" id="A0A455SX92"/>
<gene>
    <name evidence="1" type="ORF">KTC_62630</name>
</gene>
<dbReference type="InterPro" id="IPR010350">
    <property type="entry name" value="Aim32/Apd1-like_bac"/>
</dbReference>
<proteinExistence type="predicted"/>
<dbReference type="PIRSF" id="PIRSF035042">
    <property type="entry name" value="UCP035042_thirdx"/>
    <property type="match status" value="1"/>
</dbReference>
<dbReference type="EMBL" id="AP019376">
    <property type="protein sequence ID" value="BBH91512.1"/>
    <property type="molecule type" value="Genomic_DNA"/>
</dbReference>